<dbReference type="Pfam" id="PF01189">
    <property type="entry name" value="Methyltr_RsmB-F"/>
    <property type="match status" value="1"/>
</dbReference>
<protein>
    <recommendedName>
        <fullName evidence="3">16S rRNA (cytosine(967)-C(5))-methyltransferase</fullName>
        <ecNumber evidence="3">2.1.1.176</ecNumber>
    </recommendedName>
    <alternativeName>
        <fullName evidence="10">16S rRNA m5C967 methyltransferase</fullName>
    </alternativeName>
    <alternativeName>
        <fullName evidence="11">rRNA (cytosine-C(5)-)-methyltransferase RsmB</fullName>
    </alternativeName>
</protein>
<proteinExistence type="inferred from homology"/>
<keyword evidence="5" id="KW-0698">rRNA processing</keyword>
<evidence type="ECO:0000256" key="2">
    <source>
        <dbReference type="ARBA" id="ARBA00004496"/>
    </source>
</evidence>
<dbReference type="InterPro" id="IPR006027">
    <property type="entry name" value="NusB_RsmB_TIM44"/>
</dbReference>
<dbReference type="InterPro" id="IPR004573">
    <property type="entry name" value="rRNA_ssu_MeTfrase_B"/>
</dbReference>
<feature type="compositionally biased region" description="Basic and acidic residues" evidence="14">
    <location>
        <begin position="52"/>
        <end position="70"/>
    </location>
</feature>
<dbReference type="InterPro" id="IPR023267">
    <property type="entry name" value="RCMT"/>
</dbReference>
<evidence type="ECO:0000256" key="14">
    <source>
        <dbReference type="SAM" id="MobiDB-lite"/>
    </source>
</evidence>
<dbReference type="InterPro" id="IPR035926">
    <property type="entry name" value="NusB-like_sf"/>
</dbReference>
<dbReference type="AlphaFoldDB" id="A0A3A1Y3W3"/>
<dbReference type="Pfam" id="PF22458">
    <property type="entry name" value="RsmF-B_ferredox"/>
    <property type="match status" value="1"/>
</dbReference>
<keyword evidence="4" id="KW-0963">Cytoplasm</keyword>
<comment type="similarity">
    <text evidence="13">Belongs to the class I-like SAM-binding methyltransferase superfamily. RsmB/NOP family.</text>
</comment>
<dbReference type="SUPFAM" id="SSF53335">
    <property type="entry name" value="S-adenosyl-L-methionine-dependent methyltransferases"/>
    <property type="match status" value="1"/>
</dbReference>
<dbReference type="RefSeq" id="WP_119524954.1">
    <property type="nucleotide sequence ID" value="NZ_NRHC01000040.1"/>
</dbReference>
<keyword evidence="8 13" id="KW-0949">S-adenosyl-L-methionine</keyword>
<dbReference type="PRINTS" id="PR02008">
    <property type="entry name" value="RCMTFAMILY"/>
</dbReference>
<comment type="caution">
    <text evidence="13">Lacks conserved residue(s) required for the propagation of feature annotation.</text>
</comment>
<keyword evidence="7 13" id="KW-0808">Transferase</keyword>
<dbReference type="InterPro" id="IPR029063">
    <property type="entry name" value="SAM-dependent_MTases_sf"/>
</dbReference>
<evidence type="ECO:0000256" key="9">
    <source>
        <dbReference type="ARBA" id="ARBA00022884"/>
    </source>
</evidence>
<evidence type="ECO:0000256" key="13">
    <source>
        <dbReference type="PROSITE-ProRule" id="PRU01023"/>
    </source>
</evidence>
<evidence type="ECO:0000259" key="15">
    <source>
        <dbReference type="PROSITE" id="PS51686"/>
    </source>
</evidence>
<keyword evidence="17" id="KW-1185">Reference proteome</keyword>
<dbReference type="OrthoDB" id="9810297at2"/>
<feature type="binding site" evidence="13">
    <location>
        <position position="408"/>
    </location>
    <ligand>
        <name>S-adenosyl-L-methionine</name>
        <dbReference type="ChEBI" id="CHEBI:59789"/>
    </ligand>
</feature>
<evidence type="ECO:0000256" key="6">
    <source>
        <dbReference type="ARBA" id="ARBA00022603"/>
    </source>
</evidence>
<dbReference type="Gene3D" id="1.10.940.10">
    <property type="entry name" value="NusB-like"/>
    <property type="match status" value="1"/>
</dbReference>
<dbReference type="GO" id="GO:0003723">
    <property type="term" value="F:RNA binding"/>
    <property type="evidence" value="ECO:0007669"/>
    <property type="project" value="UniProtKB-UniRule"/>
</dbReference>
<feature type="region of interest" description="Disordered" evidence="14">
    <location>
        <begin position="1"/>
        <end position="70"/>
    </location>
</feature>
<dbReference type="GO" id="GO:0005737">
    <property type="term" value="C:cytoplasm"/>
    <property type="evidence" value="ECO:0007669"/>
    <property type="project" value="UniProtKB-SubCell"/>
</dbReference>
<accession>A0A3A1Y3W3</accession>
<keyword evidence="9 13" id="KW-0694">RNA-binding</keyword>
<dbReference type="InterPro" id="IPR001678">
    <property type="entry name" value="MeTrfase_RsmB-F_NOP2_dom"/>
</dbReference>
<feature type="compositionally biased region" description="Polar residues" evidence="14">
    <location>
        <begin position="26"/>
        <end position="35"/>
    </location>
</feature>
<dbReference type="InterPro" id="IPR049560">
    <property type="entry name" value="MeTrfase_RsmB-F_NOP2_cat"/>
</dbReference>
<comment type="caution">
    <text evidence="16">The sequence shown here is derived from an EMBL/GenBank/DDBJ whole genome shotgun (WGS) entry which is preliminary data.</text>
</comment>
<evidence type="ECO:0000313" key="17">
    <source>
        <dbReference type="Proteomes" id="UP000265691"/>
    </source>
</evidence>
<dbReference type="PANTHER" id="PTHR22807:SF61">
    <property type="entry name" value="NOL1_NOP2_SUN FAMILY PROTEIN _ ANTITERMINATION NUSB DOMAIN-CONTAINING PROTEIN"/>
    <property type="match status" value="1"/>
</dbReference>
<dbReference type="Pfam" id="PF01029">
    <property type="entry name" value="NusB"/>
    <property type="match status" value="1"/>
</dbReference>
<dbReference type="Proteomes" id="UP000265691">
    <property type="component" value="Unassembled WGS sequence"/>
</dbReference>
<reference evidence="16 17" key="1">
    <citation type="submission" date="2017-08" db="EMBL/GenBank/DDBJ databases">
        <title>Reclassification of Bisgaard taxon 37 and 44.</title>
        <authorList>
            <person name="Christensen H."/>
        </authorList>
    </citation>
    <scope>NUCLEOTIDE SEQUENCE [LARGE SCALE GENOMIC DNA]</scope>
    <source>
        <strain evidence="16 17">B96_3</strain>
    </source>
</reference>
<evidence type="ECO:0000256" key="11">
    <source>
        <dbReference type="ARBA" id="ARBA00031088"/>
    </source>
</evidence>
<dbReference type="PROSITE" id="PS51686">
    <property type="entry name" value="SAM_MT_RSMB_NOP"/>
    <property type="match status" value="1"/>
</dbReference>
<dbReference type="NCBIfam" id="NF008149">
    <property type="entry name" value="PRK10901.1"/>
    <property type="match status" value="1"/>
</dbReference>
<keyword evidence="6 13" id="KW-0489">Methyltransferase</keyword>
<dbReference type="GO" id="GO:0008649">
    <property type="term" value="F:rRNA methyltransferase activity"/>
    <property type="evidence" value="ECO:0007669"/>
    <property type="project" value="InterPro"/>
</dbReference>
<evidence type="ECO:0000256" key="3">
    <source>
        <dbReference type="ARBA" id="ARBA00012140"/>
    </source>
</evidence>
<evidence type="ECO:0000313" key="16">
    <source>
        <dbReference type="EMBL" id="RIY32933.1"/>
    </source>
</evidence>
<feature type="binding site" evidence="13">
    <location>
        <position position="382"/>
    </location>
    <ligand>
        <name>S-adenosyl-L-methionine</name>
        <dbReference type="ChEBI" id="CHEBI:59789"/>
    </ligand>
</feature>
<evidence type="ECO:0000256" key="10">
    <source>
        <dbReference type="ARBA" id="ARBA00030399"/>
    </source>
</evidence>
<evidence type="ECO:0000256" key="8">
    <source>
        <dbReference type="ARBA" id="ARBA00022691"/>
    </source>
</evidence>
<dbReference type="NCBIfam" id="TIGR00563">
    <property type="entry name" value="rsmB"/>
    <property type="match status" value="1"/>
</dbReference>
<comment type="catalytic activity">
    <reaction evidence="12">
        <text>cytidine(967) in 16S rRNA + S-adenosyl-L-methionine = 5-methylcytidine(967) in 16S rRNA + S-adenosyl-L-homocysteine + H(+)</text>
        <dbReference type="Rhea" id="RHEA:42748"/>
        <dbReference type="Rhea" id="RHEA-COMP:10219"/>
        <dbReference type="Rhea" id="RHEA-COMP:10220"/>
        <dbReference type="ChEBI" id="CHEBI:15378"/>
        <dbReference type="ChEBI" id="CHEBI:57856"/>
        <dbReference type="ChEBI" id="CHEBI:59789"/>
        <dbReference type="ChEBI" id="CHEBI:74483"/>
        <dbReference type="ChEBI" id="CHEBI:82748"/>
        <dbReference type="EC" id="2.1.1.176"/>
    </reaction>
</comment>
<dbReference type="PANTHER" id="PTHR22807">
    <property type="entry name" value="NOP2 YEAST -RELATED NOL1/NOP2/FMU SUN DOMAIN-CONTAINING"/>
    <property type="match status" value="1"/>
</dbReference>
<feature type="binding site" evidence="13">
    <location>
        <position position="435"/>
    </location>
    <ligand>
        <name>S-adenosyl-L-methionine</name>
        <dbReference type="ChEBI" id="CHEBI:59789"/>
    </ligand>
</feature>
<dbReference type="CDD" id="cd02440">
    <property type="entry name" value="AdoMet_MTases"/>
    <property type="match status" value="1"/>
</dbReference>
<name>A0A3A1Y3W3_9GAMM</name>
<comment type="function">
    <text evidence="1">Specifically methylates the cytosine at position 967 (m5C967) of 16S rRNA.</text>
</comment>
<dbReference type="EMBL" id="NRHC01000040">
    <property type="protein sequence ID" value="RIY32933.1"/>
    <property type="molecule type" value="Genomic_DNA"/>
</dbReference>
<feature type="active site" description="Nucleophile" evidence="13">
    <location>
        <position position="488"/>
    </location>
</feature>
<evidence type="ECO:0000256" key="4">
    <source>
        <dbReference type="ARBA" id="ARBA00022490"/>
    </source>
</evidence>
<dbReference type="GO" id="GO:0006355">
    <property type="term" value="P:regulation of DNA-templated transcription"/>
    <property type="evidence" value="ECO:0007669"/>
    <property type="project" value="InterPro"/>
</dbReference>
<feature type="domain" description="SAM-dependent MTase RsmB/NOP-type" evidence="15">
    <location>
        <begin position="247"/>
        <end position="554"/>
    </location>
</feature>
<dbReference type="EC" id="2.1.1.176" evidence="3"/>
<evidence type="ECO:0000256" key="12">
    <source>
        <dbReference type="ARBA" id="ARBA00047283"/>
    </source>
</evidence>
<evidence type="ECO:0000256" key="5">
    <source>
        <dbReference type="ARBA" id="ARBA00022552"/>
    </source>
</evidence>
<dbReference type="Gene3D" id="3.30.70.1170">
    <property type="entry name" value="Sun protein, domain 3"/>
    <property type="match status" value="1"/>
</dbReference>
<sequence>MAEPLKLKTKTASPKGKLASEKTTSKTRSSNKFSGNKTNATKANSKKAYRNKSRDKANLDKSKQQKRNLDSEYVNTSDLSQFGLTRVKSSTFTNPRFQAALLIKRVLEDKQPLNINLSGVVKPKDIGFTSELAYGVIRNLPRINFIANKLLTKPLKKENYFSQFILLIGIYQIIYMREAHHAAVYENVELSKQLYGKGVSTIINACLRQLLRELDTYLEASKEVSLLPKWLSKTLEARVSEEKFLPMVEALNQAPPLWLRVNQDKISADKFCQLLKFAEIEYQQHPQLPQAILLTKALTIADIPGYEQGLFSVQDLHAQLSSLILTQEVQDLALSEQLSKAKNINLKEDIKEPIILDTCCSPGGKTTHLLDLIPTAKMIATDIDAGRIKRVYENLKRLKQTAQVITADARFPEQWLPQAISKVSQEQQVDLMLLDIPCSGTGVIRRHPDIKWLRTPEDVTRLAQIQLEILTKSWSYLKSGGKLLYTSCSVLGEENEQVIEKFLATVTDAKEINIKAFVQTNINSQAQIEVSHGVQLINQINGGDGFYYCLLSKI</sequence>
<organism evidence="16 17">
    <name type="scientific">Psittacicella hinzii</name>
    <dbReference type="NCBI Taxonomy" id="2028575"/>
    <lineage>
        <taxon>Bacteria</taxon>
        <taxon>Pseudomonadati</taxon>
        <taxon>Pseudomonadota</taxon>
        <taxon>Gammaproteobacteria</taxon>
        <taxon>Pasteurellales</taxon>
        <taxon>Psittacicellaceae</taxon>
        <taxon>Psittacicella</taxon>
    </lineage>
</organism>
<dbReference type="InterPro" id="IPR054728">
    <property type="entry name" value="RsmB-like_ferredoxin"/>
</dbReference>
<comment type="subcellular location">
    <subcellularLocation>
        <location evidence="2">Cytoplasm</location>
    </subcellularLocation>
</comment>
<evidence type="ECO:0000256" key="7">
    <source>
        <dbReference type="ARBA" id="ARBA00022679"/>
    </source>
</evidence>
<gene>
    <name evidence="16" type="ORF">CKF54_03795</name>
</gene>
<dbReference type="Gene3D" id="3.40.50.150">
    <property type="entry name" value="Vaccinia Virus protein VP39"/>
    <property type="match status" value="1"/>
</dbReference>
<dbReference type="SUPFAM" id="SSF48013">
    <property type="entry name" value="NusB-like"/>
    <property type="match status" value="1"/>
</dbReference>
<evidence type="ECO:0000256" key="1">
    <source>
        <dbReference type="ARBA" id="ARBA00002724"/>
    </source>
</evidence>